<evidence type="ECO:0000256" key="1">
    <source>
        <dbReference type="SAM" id="SignalP"/>
    </source>
</evidence>
<proteinExistence type="predicted"/>
<protein>
    <submittedName>
        <fullName evidence="2">Uncharacterized protein</fullName>
    </submittedName>
</protein>
<dbReference type="GeneTree" id="ENSGT00950000185662"/>
<dbReference type="GO" id="GO:0042742">
    <property type="term" value="P:defense response to bacterium"/>
    <property type="evidence" value="ECO:0007669"/>
    <property type="project" value="InterPro"/>
</dbReference>
<name>A0A6I8S469_XENTR</name>
<dbReference type="Pfam" id="PF07359">
    <property type="entry name" value="LEAP-2"/>
    <property type="match status" value="1"/>
</dbReference>
<dbReference type="AlphaFoldDB" id="A0A6I8S469"/>
<dbReference type="InterPro" id="IPR009955">
    <property type="entry name" value="LEAP-2"/>
</dbReference>
<accession>A0A6I8S469</accession>
<dbReference type="SMR" id="A0A6I8S469"/>
<sequence length="65" mass="7676">MQIIHHLLHLLLEPLHVLYPISSFIFQRMTPFWRTVGSKPLGAYCNQGLECTTKICRYSRWCILT</sequence>
<dbReference type="Bgee" id="ENSXETG00000039078">
    <property type="expression patterns" value="Expressed in blastula"/>
</dbReference>
<dbReference type="PANTHER" id="PTHR21007">
    <property type="entry name" value="LIVER EXPRESSED ANTIMICROBIAL PEPTIDE 2"/>
    <property type="match status" value="1"/>
</dbReference>
<keyword evidence="1" id="KW-0732">Signal</keyword>
<organism evidence="2">
    <name type="scientific">Xenopus tropicalis</name>
    <name type="common">Western clawed frog</name>
    <name type="synonym">Silurana tropicalis</name>
    <dbReference type="NCBI Taxonomy" id="8364"/>
    <lineage>
        <taxon>Eukaryota</taxon>
        <taxon>Metazoa</taxon>
        <taxon>Chordata</taxon>
        <taxon>Craniata</taxon>
        <taxon>Vertebrata</taxon>
        <taxon>Euteleostomi</taxon>
        <taxon>Amphibia</taxon>
        <taxon>Batrachia</taxon>
        <taxon>Anura</taxon>
        <taxon>Pipoidea</taxon>
        <taxon>Pipidae</taxon>
        <taxon>Xenopodinae</taxon>
        <taxon>Xenopus</taxon>
        <taxon>Silurana</taxon>
    </lineage>
</organism>
<reference evidence="2" key="1">
    <citation type="journal article" date="2010" name="Science">
        <title>The genome of the Western clawed frog Xenopus tropicalis.</title>
        <authorList>
            <person name="Hellsten U."/>
            <person name="Harland R.M."/>
            <person name="Gilchrist M.J."/>
            <person name="Hendrix D."/>
            <person name="Jurka J."/>
            <person name="Kapitonov V."/>
            <person name="Ovcharenko I."/>
            <person name="Putnam N.H."/>
            <person name="Shu S."/>
            <person name="Taher L."/>
            <person name="Blitz I.L."/>
            <person name="Blumberg B."/>
            <person name="Dichmann D.S."/>
            <person name="Dubchak I."/>
            <person name="Amaya E."/>
            <person name="Detter J.C."/>
            <person name="Fletcher R."/>
            <person name="Gerhard D.S."/>
            <person name="Goodstein D."/>
            <person name="Graves T."/>
            <person name="Grigoriev I.V."/>
            <person name="Grimwood J."/>
            <person name="Kawashima T."/>
            <person name="Lindquist E."/>
            <person name="Lucas S.M."/>
            <person name="Mead P.E."/>
            <person name="Mitros T."/>
            <person name="Ogino H."/>
            <person name="Ohta Y."/>
            <person name="Poliakov A.V."/>
            <person name="Pollet N."/>
            <person name="Robert J."/>
            <person name="Salamov A."/>
            <person name="Sater A.K."/>
            <person name="Schmutz J."/>
            <person name="Terry A."/>
            <person name="Vize P.D."/>
            <person name="Warren W.C."/>
            <person name="Wells D."/>
            <person name="Wills A."/>
            <person name="Wilson R.K."/>
            <person name="Zimmerman L.B."/>
            <person name="Zorn A.M."/>
            <person name="Grainger R."/>
            <person name="Grammer T."/>
            <person name="Khokha M.K."/>
            <person name="Richardson P.M."/>
            <person name="Rokhsar D.S."/>
        </authorList>
    </citation>
    <scope>NUCLEOTIDE SEQUENCE [LARGE SCALE GENOMIC DNA]</scope>
    <source>
        <strain evidence="2">Nigerian</strain>
    </source>
</reference>
<dbReference type="Gene3D" id="4.10.40.50">
    <property type="match status" value="1"/>
</dbReference>
<feature type="chain" id="PRO_5031426186" evidence="1">
    <location>
        <begin position="24"/>
        <end position="65"/>
    </location>
</feature>
<dbReference type="InParanoid" id="A0A6I8S469"/>
<reference evidence="2" key="2">
    <citation type="submission" date="2020-05" db="UniProtKB">
        <authorList>
            <consortium name="Ensembl"/>
        </authorList>
    </citation>
    <scope>IDENTIFICATION</scope>
</reference>
<evidence type="ECO:0000313" key="2">
    <source>
        <dbReference type="Ensembl" id="ENSXETP00000087540"/>
    </source>
</evidence>
<dbReference type="Ensembl" id="ENSXETT00000078226">
    <property type="protein sequence ID" value="ENSXETP00000087540"/>
    <property type="gene ID" value="ENSXETG00000039078"/>
</dbReference>
<dbReference type="PANTHER" id="PTHR21007:SF5">
    <property type="entry name" value="LIVER-EXPRESSED ANTIMICROBIAL PEPTIDE 2"/>
    <property type="match status" value="1"/>
</dbReference>
<feature type="signal peptide" evidence="1">
    <location>
        <begin position="1"/>
        <end position="23"/>
    </location>
</feature>